<evidence type="ECO:0000256" key="1">
    <source>
        <dbReference type="ARBA" id="ARBA00049360"/>
    </source>
</evidence>
<reference evidence="3" key="1">
    <citation type="submission" date="2021-01" db="EMBL/GenBank/DDBJ databases">
        <authorList>
            <person name="Corre E."/>
            <person name="Pelletier E."/>
            <person name="Niang G."/>
            <person name="Scheremetjew M."/>
            <person name="Finn R."/>
            <person name="Kale V."/>
            <person name="Holt S."/>
            <person name="Cochrane G."/>
            <person name="Meng A."/>
            <person name="Brown T."/>
            <person name="Cohen L."/>
        </authorList>
    </citation>
    <scope>NUCLEOTIDE SEQUENCE</scope>
    <source>
        <strain evidence="3">CCMP3105</strain>
    </source>
</reference>
<dbReference type="InterPro" id="IPR011990">
    <property type="entry name" value="TPR-like_helical_dom_sf"/>
</dbReference>
<dbReference type="Gene3D" id="1.25.40.10">
    <property type="entry name" value="Tetratricopeptide repeat domain"/>
    <property type="match status" value="1"/>
</dbReference>
<dbReference type="SMART" id="SM00268">
    <property type="entry name" value="ACTIN"/>
    <property type="match status" value="1"/>
</dbReference>
<protein>
    <recommendedName>
        <fullName evidence="4">Actin-related protein 8</fullName>
    </recommendedName>
</protein>
<dbReference type="Gene3D" id="3.90.640.10">
    <property type="entry name" value="Actin, Chain A, domain 4"/>
    <property type="match status" value="1"/>
</dbReference>
<dbReference type="AlphaFoldDB" id="A0A7S4UJZ5"/>
<comment type="catalytic activity">
    <reaction evidence="1">
        <text>ATP + H2O = ADP + phosphate + H(+)</text>
        <dbReference type="Rhea" id="RHEA:13065"/>
        <dbReference type="ChEBI" id="CHEBI:15377"/>
        <dbReference type="ChEBI" id="CHEBI:15378"/>
        <dbReference type="ChEBI" id="CHEBI:30616"/>
        <dbReference type="ChEBI" id="CHEBI:43474"/>
        <dbReference type="ChEBI" id="CHEBI:456216"/>
    </reaction>
</comment>
<name>A0A7S4UJZ5_9DINO</name>
<evidence type="ECO:0000256" key="2">
    <source>
        <dbReference type="RuleBase" id="RU000487"/>
    </source>
</evidence>
<evidence type="ECO:0000313" key="3">
    <source>
        <dbReference type="EMBL" id="CAE4573109.1"/>
    </source>
</evidence>
<dbReference type="EMBL" id="HBNR01019206">
    <property type="protein sequence ID" value="CAE4573109.1"/>
    <property type="molecule type" value="Transcribed_RNA"/>
</dbReference>
<dbReference type="SUPFAM" id="SSF53067">
    <property type="entry name" value="Actin-like ATPase domain"/>
    <property type="match status" value="2"/>
</dbReference>
<gene>
    <name evidence="3" type="ORF">AMON00008_LOCUS12728</name>
</gene>
<accession>A0A7S4UJZ5</accession>
<comment type="similarity">
    <text evidence="2">Belongs to the actin family.</text>
</comment>
<sequence length="647" mass="70855">MQGDLMSELVPTLQREAQRAEAFKAQGNTCFERRDLLGAYDFYSRALKTSPPLPRVWGDLPQFTRLRVVLFSNRALVAFQLGWMLNSIADCSSSIAQNRTGIEQQGCHDVALLRKALIRRAAAWKALDFLESARADLQEALQHGRDPTTAEEELRHLDEERAALPGSGMRWSRLPDEPLIRLAGFLPLVTLSNFRCLDRESYTLCLQGSVWEHSLRLVGGPLGAYEGLWVDDAFIMDSLLHCVTGELLVDDRAKLWLRVPQNLGALGSFPPVVVDVGMGYTKAGLAGAPLPSVLLCNHHIEGRGAEIVNLGMFTSDSGVLQEFFREAVFSPLRADPRRHPVVLCISIFQHRRFSEKRYVESVVGAEEALRALGVPHVCSLHSAALALLSQRRHTGVVVDIGLGVARATPVIRGSAHAGGICVQTIGAANCTNFLLEVLRHREDLSSLTPPSEQLSTYQVMMLVKLTKEELGYVAASRGEFQNAPPREAPALSAAFQRTMDFGRELATVGEMFFTPSCTGPQHSYFGPSTSQPRLGLHQLVEAAVALCPQEHRAELSSAIALAGGTCGLPGMRQRLQRELDSLSSAADSSLAGCSPLVLDVIPEAIWHGGSVAGAELWRTRAVQVLTLAAEEEEPRAYWTMRSDRWSS</sequence>
<evidence type="ECO:0008006" key="4">
    <source>
        <dbReference type="Google" id="ProtNLM"/>
    </source>
</evidence>
<dbReference type="Gene3D" id="3.30.420.40">
    <property type="match status" value="2"/>
</dbReference>
<dbReference type="SUPFAM" id="SSF48452">
    <property type="entry name" value="TPR-like"/>
    <property type="match status" value="1"/>
</dbReference>
<dbReference type="InterPro" id="IPR004000">
    <property type="entry name" value="Actin"/>
</dbReference>
<proteinExistence type="inferred from homology"/>
<dbReference type="Pfam" id="PF00022">
    <property type="entry name" value="Actin"/>
    <property type="match status" value="1"/>
</dbReference>
<organism evidence="3">
    <name type="scientific">Alexandrium monilatum</name>
    <dbReference type="NCBI Taxonomy" id="311494"/>
    <lineage>
        <taxon>Eukaryota</taxon>
        <taxon>Sar</taxon>
        <taxon>Alveolata</taxon>
        <taxon>Dinophyceae</taxon>
        <taxon>Gonyaulacales</taxon>
        <taxon>Pyrocystaceae</taxon>
        <taxon>Alexandrium</taxon>
    </lineage>
</organism>
<dbReference type="InterPro" id="IPR043129">
    <property type="entry name" value="ATPase_NBD"/>
</dbReference>
<dbReference type="PANTHER" id="PTHR11937">
    <property type="entry name" value="ACTIN"/>
    <property type="match status" value="1"/>
</dbReference>